<evidence type="ECO:0000313" key="3">
    <source>
        <dbReference type="Proteomes" id="UP000004069"/>
    </source>
</evidence>
<dbReference type="EMBL" id="ADNY01000061">
    <property type="protein sequence ID" value="EFG54901.1"/>
    <property type="molecule type" value="Genomic_DNA"/>
</dbReference>
<proteinExistence type="predicted"/>
<name>D4YV78_9LACO</name>
<dbReference type="OrthoDB" id="2327755at2"/>
<accession>D4YV78</accession>
<dbReference type="STRING" id="83683.B1745_06455"/>
<dbReference type="Proteomes" id="UP000004069">
    <property type="component" value="Unassembled WGS sequence"/>
</dbReference>
<organism evidence="2 3">
    <name type="scientific">Lactobacillus amylolyticus DSM 11664</name>
    <dbReference type="NCBI Taxonomy" id="585524"/>
    <lineage>
        <taxon>Bacteria</taxon>
        <taxon>Bacillati</taxon>
        <taxon>Bacillota</taxon>
        <taxon>Bacilli</taxon>
        <taxon>Lactobacillales</taxon>
        <taxon>Lactobacillaceae</taxon>
        <taxon>Lactobacillus</taxon>
    </lineage>
</organism>
<sequence>MKINLKDLTEKIENQDYIQDFETVKYAQVSKSKKKLTEYATKMVKEVAAALKHNSLVQTQLAIDGQRPVTFALETNIINLPYSNYKKISSFFEEDQEYPLYVYFETRSEYINVSGFRIDQLATEEEINGDADAVIAKLVDAMTEKLKQVREYEKPAPVKKSTAKTTTNKKKTTTRKKKSSK</sequence>
<gene>
    <name evidence="2" type="ORF">HMPREF0493_1439</name>
</gene>
<dbReference type="RefSeq" id="WP_006352588.1">
    <property type="nucleotide sequence ID" value="NZ_ADNY01000061.1"/>
</dbReference>
<comment type="caution">
    <text evidence="2">The sequence shown here is derived from an EMBL/GenBank/DDBJ whole genome shotgun (WGS) entry which is preliminary data.</text>
</comment>
<reference evidence="2 3" key="1">
    <citation type="submission" date="2010-04" db="EMBL/GenBank/DDBJ databases">
        <authorList>
            <person name="Muzny D."/>
            <person name="Qin X."/>
            <person name="Deng J."/>
            <person name="Jiang H."/>
            <person name="Liu Y."/>
            <person name="Qu J."/>
            <person name="Song X.-Z."/>
            <person name="Zhang L."/>
            <person name="Thornton R."/>
            <person name="Coyle M."/>
            <person name="Francisco L."/>
            <person name="Jackson L."/>
            <person name="Javaid M."/>
            <person name="Korchina V."/>
            <person name="Kovar C."/>
            <person name="Mata R."/>
            <person name="Mathew T."/>
            <person name="Ngo R."/>
            <person name="Nguyen L."/>
            <person name="Nguyen N."/>
            <person name="Okwuonu G."/>
            <person name="Ongeri F."/>
            <person name="Pham C."/>
            <person name="Simmons D."/>
            <person name="Wilczek-Boney K."/>
            <person name="Hale W."/>
            <person name="Jakkamsetti A."/>
            <person name="Pham P."/>
            <person name="Ruth R."/>
            <person name="San Lucas F."/>
            <person name="Warren J."/>
            <person name="Zhang J."/>
            <person name="Zhao Z."/>
            <person name="Zhou C."/>
            <person name="Zhu D."/>
            <person name="Lee S."/>
            <person name="Bess C."/>
            <person name="Blankenburg K."/>
            <person name="Forbes L."/>
            <person name="Fu Q."/>
            <person name="Gubbala S."/>
            <person name="Hirani K."/>
            <person name="Jayaseelan J.C."/>
            <person name="Lara F."/>
            <person name="Munidasa M."/>
            <person name="Palculict T."/>
            <person name="Patil S."/>
            <person name="Pu L.-L."/>
            <person name="Saada N."/>
            <person name="Tang L."/>
            <person name="Weissenberger G."/>
            <person name="Zhu Y."/>
            <person name="Hemphill L."/>
            <person name="Shang Y."/>
            <person name="Youmans B."/>
            <person name="Ayvaz T."/>
            <person name="Ross M."/>
            <person name="Santibanez J."/>
            <person name="Aqrawi P."/>
            <person name="Gross S."/>
            <person name="Joshi V."/>
            <person name="Fowler G."/>
            <person name="Nazareth L."/>
            <person name="Reid J."/>
            <person name="Worley K."/>
            <person name="Petrosino J."/>
            <person name="Highlander S."/>
            <person name="Gibbs R."/>
        </authorList>
    </citation>
    <scope>NUCLEOTIDE SEQUENCE [LARGE SCALE GENOMIC DNA]</scope>
    <source>
        <strain evidence="2 3">DSM 11664</strain>
    </source>
</reference>
<evidence type="ECO:0000313" key="2">
    <source>
        <dbReference type="EMBL" id="EFG54901.1"/>
    </source>
</evidence>
<feature type="compositionally biased region" description="Basic residues" evidence="1">
    <location>
        <begin position="167"/>
        <end position="181"/>
    </location>
</feature>
<dbReference type="PATRIC" id="fig|585524.9.peg.750"/>
<feature type="region of interest" description="Disordered" evidence="1">
    <location>
        <begin position="150"/>
        <end position="181"/>
    </location>
</feature>
<protein>
    <submittedName>
        <fullName evidence="2">Uncharacterized protein</fullName>
    </submittedName>
</protein>
<dbReference type="eggNOG" id="ENOG5030GGE">
    <property type="taxonomic scope" value="Bacteria"/>
</dbReference>
<dbReference type="AlphaFoldDB" id="D4YV78"/>
<keyword evidence="3" id="KW-1185">Reference proteome</keyword>
<evidence type="ECO:0000256" key="1">
    <source>
        <dbReference type="SAM" id="MobiDB-lite"/>
    </source>
</evidence>